<keyword evidence="2" id="KW-1185">Reference proteome</keyword>
<organism evidence="1 2">
    <name type="scientific">Funneliformis caledonium</name>
    <dbReference type="NCBI Taxonomy" id="1117310"/>
    <lineage>
        <taxon>Eukaryota</taxon>
        <taxon>Fungi</taxon>
        <taxon>Fungi incertae sedis</taxon>
        <taxon>Mucoromycota</taxon>
        <taxon>Glomeromycotina</taxon>
        <taxon>Glomeromycetes</taxon>
        <taxon>Glomerales</taxon>
        <taxon>Glomeraceae</taxon>
        <taxon>Funneliformis</taxon>
    </lineage>
</organism>
<dbReference type="EMBL" id="CAJVPQ010000301">
    <property type="protein sequence ID" value="CAG8468280.1"/>
    <property type="molecule type" value="Genomic_DNA"/>
</dbReference>
<gene>
    <name evidence="1" type="ORF">FCALED_LOCUS2090</name>
</gene>
<comment type="caution">
    <text evidence="1">The sequence shown here is derived from an EMBL/GenBank/DDBJ whole genome shotgun (WGS) entry which is preliminary data.</text>
</comment>
<name>A0A9N8Z0M6_9GLOM</name>
<evidence type="ECO:0000313" key="1">
    <source>
        <dbReference type="EMBL" id="CAG8468280.1"/>
    </source>
</evidence>
<dbReference type="Proteomes" id="UP000789570">
    <property type="component" value="Unassembled WGS sequence"/>
</dbReference>
<proteinExistence type="predicted"/>
<reference evidence="1" key="1">
    <citation type="submission" date="2021-06" db="EMBL/GenBank/DDBJ databases">
        <authorList>
            <person name="Kallberg Y."/>
            <person name="Tangrot J."/>
            <person name="Rosling A."/>
        </authorList>
    </citation>
    <scope>NUCLEOTIDE SEQUENCE</scope>
    <source>
        <strain evidence="1">UK204</strain>
    </source>
</reference>
<accession>A0A9N8Z0M6</accession>
<evidence type="ECO:0000313" key="2">
    <source>
        <dbReference type="Proteomes" id="UP000789570"/>
    </source>
</evidence>
<sequence length="68" mass="8178">MRKEENDEYLCRLLKKSRIYSEFKALNADDRLPFCDPATFDISLPEYAGFSTQLNNFKEELHRFLDRK</sequence>
<dbReference type="AlphaFoldDB" id="A0A9N8Z0M6"/>
<protein>
    <submittedName>
        <fullName evidence="1">587_t:CDS:1</fullName>
    </submittedName>
</protein>